<keyword evidence="1" id="KW-0808">Transferase</keyword>
<dbReference type="EMBL" id="BAAAZH010000020">
    <property type="protein sequence ID" value="GAA4121750.1"/>
    <property type="molecule type" value="Genomic_DNA"/>
</dbReference>
<proteinExistence type="predicted"/>
<reference evidence="4" key="1">
    <citation type="journal article" date="2019" name="Int. J. Syst. Evol. Microbiol.">
        <title>The Global Catalogue of Microorganisms (GCM) 10K type strain sequencing project: providing services to taxonomists for standard genome sequencing and annotation.</title>
        <authorList>
            <consortium name="The Broad Institute Genomics Platform"/>
            <consortium name="The Broad Institute Genome Sequencing Center for Infectious Disease"/>
            <person name="Wu L."/>
            <person name="Ma J."/>
        </authorList>
    </citation>
    <scope>NUCLEOTIDE SEQUENCE [LARGE SCALE GENOMIC DNA]</scope>
    <source>
        <strain evidence="4">JCM 16703</strain>
    </source>
</reference>
<dbReference type="PANTHER" id="PTHR35526:SF3">
    <property type="entry name" value="ANTI-SIGMA-F FACTOR RSBW"/>
    <property type="match status" value="1"/>
</dbReference>
<dbReference type="Pfam" id="PF13581">
    <property type="entry name" value="HATPase_c_2"/>
    <property type="match status" value="1"/>
</dbReference>
<accession>A0ABP7XML2</accession>
<evidence type="ECO:0000259" key="2">
    <source>
        <dbReference type="Pfam" id="PF13581"/>
    </source>
</evidence>
<dbReference type="InterPro" id="IPR050267">
    <property type="entry name" value="Anti-sigma-factor_SerPK"/>
</dbReference>
<keyword evidence="4" id="KW-1185">Reference proteome</keyword>
<comment type="caution">
    <text evidence="3">The sequence shown here is derived from an EMBL/GenBank/DDBJ whole genome shotgun (WGS) entry which is preliminary data.</text>
</comment>
<dbReference type="InterPro" id="IPR003594">
    <property type="entry name" value="HATPase_dom"/>
</dbReference>
<evidence type="ECO:0000256" key="1">
    <source>
        <dbReference type="ARBA" id="ARBA00022527"/>
    </source>
</evidence>
<name>A0ABP7XML2_9ACTN</name>
<dbReference type="InterPro" id="IPR036890">
    <property type="entry name" value="HATPase_C_sf"/>
</dbReference>
<gene>
    <name evidence="3" type="ORF">GCM10022215_26960</name>
</gene>
<sequence length="151" mass="16320">MDATTDRRSASVRLPSDAASVRRAREHVATFCDGHAIGAEVRDVVRLLVSELATNAITHAQGEVTVTVRIEADRLTVEVADGSTRQPRPREEALPADPGDWTALDEHGRGLQLVQALADTWGVETDHAGKRVHFSVNPAGVAYDEHLRSPA</sequence>
<organism evidence="3 4">
    <name type="scientific">Nocardioides fonticola</name>
    <dbReference type="NCBI Taxonomy" id="450363"/>
    <lineage>
        <taxon>Bacteria</taxon>
        <taxon>Bacillati</taxon>
        <taxon>Actinomycetota</taxon>
        <taxon>Actinomycetes</taxon>
        <taxon>Propionibacteriales</taxon>
        <taxon>Nocardioidaceae</taxon>
        <taxon>Nocardioides</taxon>
    </lineage>
</organism>
<dbReference type="Gene3D" id="3.30.565.10">
    <property type="entry name" value="Histidine kinase-like ATPase, C-terminal domain"/>
    <property type="match status" value="1"/>
</dbReference>
<dbReference type="SUPFAM" id="SSF55874">
    <property type="entry name" value="ATPase domain of HSP90 chaperone/DNA topoisomerase II/histidine kinase"/>
    <property type="match status" value="1"/>
</dbReference>
<protein>
    <recommendedName>
        <fullName evidence="2">Histidine kinase/HSP90-like ATPase domain-containing protein</fullName>
    </recommendedName>
</protein>
<feature type="domain" description="Histidine kinase/HSP90-like ATPase" evidence="2">
    <location>
        <begin position="14"/>
        <end position="134"/>
    </location>
</feature>
<dbReference type="CDD" id="cd16936">
    <property type="entry name" value="HATPase_RsbW-like"/>
    <property type="match status" value="1"/>
</dbReference>
<dbReference type="RefSeq" id="WP_344733958.1">
    <property type="nucleotide sequence ID" value="NZ_BAAAZH010000020.1"/>
</dbReference>
<dbReference type="PANTHER" id="PTHR35526">
    <property type="entry name" value="ANTI-SIGMA-F FACTOR RSBW-RELATED"/>
    <property type="match status" value="1"/>
</dbReference>
<evidence type="ECO:0000313" key="3">
    <source>
        <dbReference type="EMBL" id="GAA4121750.1"/>
    </source>
</evidence>
<keyword evidence="1" id="KW-0418">Kinase</keyword>
<dbReference type="Proteomes" id="UP001501495">
    <property type="component" value="Unassembled WGS sequence"/>
</dbReference>
<evidence type="ECO:0000313" key="4">
    <source>
        <dbReference type="Proteomes" id="UP001501495"/>
    </source>
</evidence>
<keyword evidence="1" id="KW-0723">Serine/threonine-protein kinase</keyword>